<dbReference type="AlphaFoldDB" id="A0A9D9EHU4"/>
<feature type="domain" description="Nucleoside phosphorylase" evidence="4">
    <location>
        <begin position="29"/>
        <end position="262"/>
    </location>
</feature>
<dbReference type="EMBL" id="JADIMR010000038">
    <property type="protein sequence ID" value="MBO8446660.1"/>
    <property type="molecule type" value="Genomic_DNA"/>
</dbReference>
<evidence type="ECO:0000256" key="1">
    <source>
        <dbReference type="ARBA" id="ARBA00011888"/>
    </source>
</evidence>
<comment type="catalytic activity">
    <reaction evidence="3">
        <text>uridine + phosphate = alpha-D-ribose 1-phosphate + uracil</text>
        <dbReference type="Rhea" id="RHEA:24388"/>
        <dbReference type="ChEBI" id="CHEBI:16704"/>
        <dbReference type="ChEBI" id="CHEBI:17568"/>
        <dbReference type="ChEBI" id="CHEBI:43474"/>
        <dbReference type="ChEBI" id="CHEBI:57720"/>
        <dbReference type="EC" id="2.4.2.3"/>
    </reaction>
</comment>
<name>A0A9D9EHU4_9BACT</name>
<dbReference type="InterPro" id="IPR035994">
    <property type="entry name" value="Nucleoside_phosphorylase_sf"/>
</dbReference>
<proteinExistence type="predicted"/>
<evidence type="ECO:0000256" key="3">
    <source>
        <dbReference type="ARBA" id="ARBA00048447"/>
    </source>
</evidence>
<comment type="caution">
    <text evidence="5">The sequence shown here is derived from an EMBL/GenBank/DDBJ whole genome shotgun (WGS) entry which is preliminary data.</text>
</comment>
<dbReference type="SUPFAM" id="SSF53167">
    <property type="entry name" value="Purine and uridine phosphorylases"/>
    <property type="match status" value="1"/>
</dbReference>
<dbReference type="Proteomes" id="UP000823637">
    <property type="component" value="Unassembled WGS sequence"/>
</dbReference>
<evidence type="ECO:0000259" key="4">
    <source>
        <dbReference type="Pfam" id="PF01048"/>
    </source>
</evidence>
<dbReference type="Gene3D" id="3.40.50.1580">
    <property type="entry name" value="Nucleoside phosphorylase domain"/>
    <property type="match status" value="1"/>
</dbReference>
<evidence type="ECO:0000256" key="2">
    <source>
        <dbReference type="ARBA" id="ARBA00021980"/>
    </source>
</evidence>
<evidence type="ECO:0000313" key="5">
    <source>
        <dbReference type="EMBL" id="MBO8446660.1"/>
    </source>
</evidence>
<protein>
    <recommendedName>
        <fullName evidence="2">Uridine phosphorylase</fullName>
        <ecNumber evidence="1">2.4.2.3</ecNumber>
    </recommendedName>
</protein>
<dbReference type="GO" id="GO:0004731">
    <property type="term" value="F:purine-nucleoside phosphorylase activity"/>
    <property type="evidence" value="ECO:0007669"/>
    <property type="project" value="TreeGrafter"/>
</dbReference>
<dbReference type="GO" id="GO:0006152">
    <property type="term" value="P:purine nucleoside catabolic process"/>
    <property type="evidence" value="ECO:0007669"/>
    <property type="project" value="TreeGrafter"/>
</dbReference>
<organism evidence="5 6">
    <name type="scientific">Candidatus Enterocola intestinipullorum</name>
    <dbReference type="NCBI Taxonomy" id="2840783"/>
    <lineage>
        <taxon>Bacteria</taxon>
        <taxon>Pseudomonadati</taxon>
        <taxon>Bacteroidota</taxon>
        <taxon>Bacteroidia</taxon>
        <taxon>Bacteroidales</taxon>
        <taxon>Candidatus Enterocola</taxon>
    </lineage>
</organism>
<dbReference type="PANTHER" id="PTHR43691">
    <property type="entry name" value="URIDINE PHOSPHORYLASE"/>
    <property type="match status" value="1"/>
</dbReference>
<dbReference type="PANTHER" id="PTHR43691:SF11">
    <property type="entry name" value="FI09636P-RELATED"/>
    <property type="match status" value="1"/>
</dbReference>
<dbReference type="CDD" id="cd00436">
    <property type="entry name" value="UP_TbUP-like"/>
    <property type="match status" value="1"/>
</dbReference>
<dbReference type="Pfam" id="PF01048">
    <property type="entry name" value="PNP_UDP_1"/>
    <property type="match status" value="1"/>
</dbReference>
<dbReference type="EC" id="2.4.2.3" evidence="1"/>
<dbReference type="GO" id="GO:0005829">
    <property type="term" value="C:cytosol"/>
    <property type="evidence" value="ECO:0007669"/>
    <property type="project" value="TreeGrafter"/>
</dbReference>
<accession>A0A9D9EHU4</accession>
<dbReference type="InterPro" id="IPR000845">
    <property type="entry name" value="Nucleoside_phosphorylase_d"/>
</dbReference>
<dbReference type="GO" id="GO:0004850">
    <property type="term" value="F:uridine phosphorylase activity"/>
    <property type="evidence" value="ECO:0007669"/>
    <property type="project" value="UniProtKB-EC"/>
</dbReference>
<reference evidence="5" key="1">
    <citation type="submission" date="2020-10" db="EMBL/GenBank/DDBJ databases">
        <authorList>
            <person name="Gilroy R."/>
        </authorList>
    </citation>
    <scope>NUCLEOTIDE SEQUENCE</scope>
    <source>
        <strain evidence="5">D3-1215</strain>
    </source>
</reference>
<sequence length="286" mass="31644">MYQSSELIINEDGSVFHLHLKPGQIAGNIILVGDRARSAKVAAFFDSVDCDVQNREFHSITGTYKGKRISVISTGIGVGNIDIAINELDALANIDFSTREDFPVRKCLNMVRIGTSGGLQPYTPEGTFVASEYSFGFDGLPYFYNGNDSVRDKDAEEAFLQQCDYPANAARPYCVHSDKSLLDRIAQGMVKGGTICAQGFYAPQGRQLRYGLSSPCLNEQIRRFDYHGMRICNMEMESAALSALASIYGHKALTVCLIIANRYGKSFIGDYNPLMEKLIRTVLDRI</sequence>
<evidence type="ECO:0000313" key="6">
    <source>
        <dbReference type="Proteomes" id="UP000823637"/>
    </source>
</evidence>
<gene>
    <name evidence="5" type="ORF">IAC32_02810</name>
</gene>
<reference evidence="5" key="2">
    <citation type="journal article" date="2021" name="PeerJ">
        <title>Extensive microbial diversity within the chicken gut microbiome revealed by metagenomics and culture.</title>
        <authorList>
            <person name="Gilroy R."/>
            <person name="Ravi A."/>
            <person name="Getino M."/>
            <person name="Pursley I."/>
            <person name="Horton D.L."/>
            <person name="Alikhan N.F."/>
            <person name="Baker D."/>
            <person name="Gharbi K."/>
            <person name="Hall N."/>
            <person name="Watson M."/>
            <person name="Adriaenssens E.M."/>
            <person name="Foster-Nyarko E."/>
            <person name="Jarju S."/>
            <person name="Secka A."/>
            <person name="Antonio M."/>
            <person name="Oren A."/>
            <person name="Chaudhuri R.R."/>
            <person name="La Ragione R."/>
            <person name="Hildebrand F."/>
            <person name="Pallen M.J."/>
        </authorList>
    </citation>
    <scope>NUCLEOTIDE SEQUENCE</scope>
    <source>
        <strain evidence="5">D3-1215</strain>
    </source>
</reference>